<dbReference type="InterPro" id="IPR012337">
    <property type="entry name" value="RNaseH-like_sf"/>
</dbReference>
<dbReference type="AlphaFoldDB" id="A0A397VFT7"/>
<dbReference type="OrthoDB" id="2432695at2759"/>
<dbReference type="SUPFAM" id="SSF53098">
    <property type="entry name" value="Ribonuclease H-like"/>
    <property type="match status" value="1"/>
</dbReference>
<protein>
    <recommendedName>
        <fullName evidence="3">hAT-like transposase RNase-H fold domain-containing protein</fullName>
    </recommendedName>
</protein>
<organism evidence="1 2">
    <name type="scientific">Gigaspora rosea</name>
    <dbReference type="NCBI Taxonomy" id="44941"/>
    <lineage>
        <taxon>Eukaryota</taxon>
        <taxon>Fungi</taxon>
        <taxon>Fungi incertae sedis</taxon>
        <taxon>Mucoromycota</taxon>
        <taxon>Glomeromycotina</taxon>
        <taxon>Glomeromycetes</taxon>
        <taxon>Diversisporales</taxon>
        <taxon>Gigasporaceae</taxon>
        <taxon>Gigaspora</taxon>
    </lineage>
</organism>
<proteinExistence type="predicted"/>
<reference evidence="1 2" key="1">
    <citation type="submission" date="2018-06" db="EMBL/GenBank/DDBJ databases">
        <title>Comparative genomics reveals the genomic features of Rhizophagus irregularis, R. cerebriforme, R. diaphanum and Gigaspora rosea, and their symbiotic lifestyle signature.</title>
        <authorList>
            <person name="Morin E."/>
            <person name="San Clemente H."/>
            <person name="Chen E.C.H."/>
            <person name="De La Providencia I."/>
            <person name="Hainaut M."/>
            <person name="Kuo A."/>
            <person name="Kohler A."/>
            <person name="Murat C."/>
            <person name="Tang N."/>
            <person name="Roy S."/>
            <person name="Loubradou J."/>
            <person name="Henrissat B."/>
            <person name="Grigoriev I.V."/>
            <person name="Corradi N."/>
            <person name="Roux C."/>
            <person name="Martin F.M."/>
        </authorList>
    </citation>
    <scope>NUCLEOTIDE SEQUENCE [LARGE SCALE GENOMIC DNA]</scope>
    <source>
        <strain evidence="1 2">DAOM 194757</strain>
    </source>
</reference>
<sequence>METTVFMPSSEYPILSMSVPLYYSLFESLEETRQNDDTPEWLKQGCEAASNKLLEYCQKTSVLHISSVVLDPRLKIRYFEGLGWSSNFINQIKDIIKDKYEDEYAPPPPNQEAASTIAEPSQSIISRIYKRMRTELQSEFDIYLMTPIVDQYTDILE</sequence>
<gene>
    <name evidence="1" type="ORF">C2G38_1367259</name>
</gene>
<evidence type="ECO:0008006" key="3">
    <source>
        <dbReference type="Google" id="ProtNLM"/>
    </source>
</evidence>
<accession>A0A397VFT7</accession>
<evidence type="ECO:0000313" key="2">
    <source>
        <dbReference type="Proteomes" id="UP000266673"/>
    </source>
</evidence>
<name>A0A397VFT7_9GLOM</name>
<dbReference type="Proteomes" id="UP000266673">
    <property type="component" value="Unassembled WGS sequence"/>
</dbReference>
<comment type="caution">
    <text evidence="1">The sequence shown here is derived from an EMBL/GenBank/DDBJ whole genome shotgun (WGS) entry which is preliminary data.</text>
</comment>
<keyword evidence="2" id="KW-1185">Reference proteome</keyword>
<evidence type="ECO:0000313" key="1">
    <source>
        <dbReference type="EMBL" id="RIB18206.1"/>
    </source>
</evidence>
<dbReference type="EMBL" id="QKWP01000555">
    <property type="protein sequence ID" value="RIB18206.1"/>
    <property type="molecule type" value="Genomic_DNA"/>
</dbReference>